<protein>
    <recommendedName>
        <fullName evidence="3">Activator of Hsp90 ATPase 1 family protein</fullName>
    </recommendedName>
</protein>
<comment type="caution">
    <text evidence="1">The sequence shown here is derived from an EMBL/GenBank/DDBJ whole genome shotgun (WGS) entry which is preliminary data.</text>
</comment>
<name>A0ABS5KW31_9ACTN</name>
<dbReference type="Gene3D" id="3.30.530.20">
    <property type="match status" value="1"/>
</dbReference>
<dbReference type="InterPro" id="IPR023393">
    <property type="entry name" value="START-like_dom_sf"/>
</dbReference>
<gene>
    <name evidence="1" type="ORF">KGQ19_25775</name>
</gene>
<dbReference type="EMBL" id="JAAFYZ010000097">
    <property type="protein sequence ID" value="MBS2550282.1"/>
    <property type="molecule type" value="Genomic_DNA"/>
</dbReference>
<dbReference type="SUPFAM" id="SSF55961">
    <property type="entry name" value="Bet v1-like"/>
    <property type="match status" value="1"/>
</dbReference>
<dbReference type="RefSeq" id="WP_212012743.1">
    <property type="nucleotide sequence ID" value="NZ_JAAFYZ010000097.1"/>
</dbReference>
<reference evidence="1 2" key="1">
    <citation type="submission" date="2020-02" db="EMBL/GenBank/DDBJ databases">
        <title>Acidophilic actinobacteria isolated from forest soil.</title>
        <authorList>
            <person name="Golinska P."/>
        </authorList>
    </citation>
    <scope>NUCLEOTIDE SEQUENCE [LARGE SCALE GENOMIC DNA]</scope>
    <source>
        <strain evidence="1 2">NL8</strain>
    </source>
</reference>
<proteinExistence type="predicted"/>
<accession>A0ABS5KW31</accession>
<evidence type="ECO:0000313" key="2">
    <source>
        <dbReference type="Proteomes" id="UP000730482"/>
    </source>
</evidence>
<evidence type="ECO:0008006" key="3">
    <source>
        <dbReference type="Google" id="ProtNLM"/>
    </source>
</evidence>
<dbReference type="Proteomes" id="UP000730482">
    <property type="component" value="Unassembled WGS sequence"/>
</dbReference>
<keyword evidence="2" id="KW-1185">Reference proteome</keyword>
<organism evidence="1 2">
    <name type="scientific">Catenulispora pinistramenti</name>
    <dbReference type="NCBI Taxonomy" id="2705254"/>
    <lineage>
        <taxon>Bacteria</taxon>
        <taxon>Bacillati</taxon>
        <taxon>Actinomycetota</taxon>
        <taxon>Actinomycetes</taxon>
        <taxon>Catenulisporales</taxon>
        <taxon>Catenulisporaceae</taxon>
        <taxon>Catenulispora</taxon>
    </lineage>
</organism>
<evidence type="ECO:0000313" key="1">
    <source>
        <dbReference type="EMBL" id="MBS2550282.1"/>
    </source>
</evidence>
<sequence>MTDHWSRDAGTAPYEFLTEVELRPAPDGGTHVRMTADAMHDQEWTRRLAAGRANEMDNLGNVVGRNA</sequence>